<protein>
    <submittedName>
        <fullName evidence="1">Uncharacterized protein</fullName>
    </submittedName>
</protein>
<proteinExistence type="predicted"/>
<dbReference type="Proteomes" id="UP000186364">
    <property type="component" value="Unassembled WGS sequence"/>
</dbReference>
<evidence type="ECO:0000313" key="1">
    <source>
        <dbReference type="EMBL" id="OLP59193.1"/>
    </source>
</evidence>
<dbReference type="AlphaFoldDB" id="A0A1Q9AUT7"/>
<accession>A0A1Q9AUT7</accession>
<dbReference type="EMBL" id="MKIP01000053">
    <property type="protein sequence ID" value="OLP59193.1"/>
    <property type="molecule type" value="Genomic_DNA"/>
</dbReference>
<sequence>MLAEAGGAGQFMAVTLHPSVTISAKNDQQKALAGRNGPCHAFHRPVGELPVHADPEILIAQGAMSPL</sequence>
<organism evidence="1 2">
    <name type="scientific">Xaviernesmea oryzae</name>
    <dbReference type="NCBI Taxonomy" id="464029"/>
    <lineage>
        <taxon>Bacteria</taxon>
        <taxon>Pseudomonadati</taxon>
        <taxon>Pseudomonadota</taxon>
        <taxon>Alphaproteobacteria</taxon>
        <taxon>Hyphomicrobiales</taxon>
        <taxon>Rhizobiaceae</taxon>
        <taxon>Rhizobium/Agrobacterium group</taxon>
        <taxon>Xaviernesmea</taxon>
    </lineage>
</organism>
<reference evidence="1 2" key="1">
    <citation type="submission" date="2016-09" db="EMBL/GenBank/DDBJ databases">
        <title>Rhizobium sp. nov., a novel species isolated from the rice rhizosphere.</title>
        <authorList>
            <person name="Zhao J."/>
            <person name="Zhang X."/>
        </authorList>
    </citation>
    <scope>NUCLEOTIDE SEQUENCE [LARGE SCALE GENOMIC DNA]</scope>
    <source>
        <strain evidence="1 2">1.7048</strain>
    </source>
</reference>
<evidence type="ECO:0000313" key="2">
    <source>
        <dbReference type="Proteomes" id="UP000186364"/>
    </source>
</evidence>
<keyword evidence="2" id="KW-1185">Reference proteome</keyword>
<name>A0A1Q9AUT7_9HYPH</name>
<comment type="caution">
    <text evidence="1">The sequence shown here is derived from an EMBL/GenBank/DDBJ whole genome shotgun (WGS) entry which is preliminary data.</text>
</comment>
<gene>
    <name evidence="1" type="ORF">BJF93_04650</name>
</gene>